<dbReference type="EMBL" id="CM017708">
    <property type="protein sequence ID" value="TYG56454.1"/>
    <property type="molecule type" value="Genomic_DNA"/>
</dbReference>
<proteinExistence type="predicted"/>
<evidence type="ECO:0000256" key="1">
    <source>
        <dbReference type="SAM" id="MobiDB-lite"/>
    </source>
</evidence>
<evidence type="ECO:0000259" key="2">
    <source>
        <dbReference type="Pfam" id="PF00808"/>
    </source>
</evidence>
<accession>A0A5D2BGF0</accession>
<dbReference type="GO" id="GO:0046982">
    <property type="term" value="F:protein heterodimerization activity"/>
    <property type="evidence" value="ECO:0007669"/>
    <property type="project" value="InterPro"/>
</dbReference>
<feature type="domain" description="Transcription factor CBF/NF-Y/archaeal histone" evidence="2">
    <location>
        <begin position="41"/>
        <end position="67"/>
    </location>
</feature>
<evidence type="ECO:0000313" key="3">
    <source>
        <dbReference type="EMBL" id="TYG56454.1"/>
    </source>
</evidence>
<dbReference type="InterPro" id="IPR009072">
    <property type="entry name" value="Histone-fold"/>
</dbReference>
<dbReference type="InterPro" id="IPR003958">
    <property type="entry name" value="CBFA_NFYB_domain"/>
</dbReference>
<gene>
    <name evidence="3" type="ORF">ES288_D08G064700v1</name>
</gene>
<name>A0A5D2BGF0_GOSDA</name>
<evidence type="ECO:0000313" key="4">
    <source>
        <dbReference type="Proteomes" id="UP000323506"/>
    </source>
</evidence>
<keyword evidence="4" id="KW-1185">Reference proteome</keyword>
<dbReference type="Pfam" id="PF00808">
    <property type="entry name" value="CBFD_NFYB_HMF"/>
    <property type="match status" value="1"/>
</dbReference>
<reference evidence="3 4" key="1">
    <citation type="submission" date="2019-06" db="EMBL/GenBank/DDBJ databases">
        <title>WGS assembly of Gossypium darwinii.</title>
        <authorList>
            <person name="Chen Z.J."/>
            <person name="Sreedasyam A."/>
            <person name="Ando A."/>
            <person name="Song Q."/>
            <person name="De L."/>
            <person name="Hulse-Kemp A."/>
            <person name="Ding M."/>
            <person name="Ye W."/>
            <person name="Kirkbride R."/>
            <person name="Jenkins J."/>
            <person name="Plott C."/>
            <person name="Lovell J."/>
            <person name="Lin Y.-M."/>
            <person name="Vaughn R."/>
            <person name="Liu B."/>
            <person name="Li W."/>
            <person name="Simpson S."/>
            <person name="Scheffler B."/>
            <person name="Saski C."/>
            <person name="Grover C."/>
            <person name="Hu G."/>
            <person name="Conover J."/>
            <person name="Carlson J."/>
            <person name="Shu S."/>
            <person name="Boston L."/>
            <person name="Williams M."/>
            <person name="Peterson D."/>
            <person name="Mcgee K."/>
            <person name="Jones D."/>
            <person name="Wendel J."/>
            <person name="Stelly D."/>
            <person name="Grimwood J."/>
            <person name="Schmutz J."/>
        </authorList>
    </citation>
    <scope>NUCLEOTIDE SEQUENCE [LARGE SCALE GENOMIC DNA]</scope>
    <source>
        <strain evidence="3">1808015.09</strain>
    </source>
</reference>
<protein>
    <recommendedName>
        <fullName evidence="2">Transcription factor CBF/NF-Y/archaeal histone domain-containing protein</fullName>
    </recommendedName>
</protein>
<organism evidence="3 4">
    <name type="scientific">Gossypium darwinii</name>
    <name type="common">Darwin's cotton</name>
    <name type="synonym">Gossypium barbadense var. darwinii</name>
    <dbReference type="NCBI Taxonomy" id="34276"/>
    <lineage>
        <taxon>Eukaryota</taxon>
        <taxon>Viridiplantae</taxon>
        <taxon>Streptophyta</taxon>
        <taxon>Embryophyta</taxon>
        <taxon>Tracheophyta</taxon>
        <taxon>Spermatophyta</taxon>
        <taxon>Magnoliopsida</taxon>
        <taxon>eudicotyledons</taxon>
        <taxon>Gunneridae</taxon>
        <taxon>Pentapetalae</taxon>
        <taxon>rosids</taxon>
        <taxon>malvids</taxon>
        <taxon>Malvales</taxon>
        <taxon>Malvaceae</taxon>
        <taxon>Malvoideae</taxon>
        <taxon>Gossypium</taxon>
    </lineage>
</organism>
<dbReference type="Proteomes" id="UP000323506">
    <property type="component" value="Chromosome D08"/>
</dbReference>
<sequence>MDLNNGSISLTEFDQNHHPTNSPLINRKIVHDLLADESGDIANVSRIMKKALPANTKSSKDAKETVQ</sequence>
<feature type="region of interest" description="Disordered" evidence="1">
    <location>
        <begin position="1"/>
        <end position="23"/>
    </location>
</feature>
<dbReference type="Gene3D" id="1.10.20.10">
    <property type="entry name" value="Histone, subunit A"/>
    <property type="match status" value="1"/>
</dbReference>
<dbReference type="AlphaFoldDB" id="A0A5D2BGF0"/>